<organism evidence="8 9">
    <name type="scientific">Ogataea philodendri</name>
    <dbReference type="NCBI Taxonomy" id="1378263"/>
    <lineage>
        <taxon>Eukaryota</taxon>
        <taxon>Fungi</taxon>
        <taxon>Dikarya</taxon>
        <taxon>Ascomycota</taxon>
        <taxon>Saccharomycotina</taxon>
        <taxon>Pichiomycetes</taxon>
        <taxon>Pichiales</taxon>
        <taxon>Pichiaceae</taxon>
        <taxon>Ogataea</taxon>
    </lineage>
</organism>
<comment type="subcellular location">
    <subcellularLocation>
        <location evidence="1">Nucleus</location>
        <location evidence="1">Nucleolus</location>
    </subcellularLocation>
</comment>
<dbReference type="GO" id="GO:0005730">
    <property type="term" value="C:nucleolus"/>
    <property type="evidence" value="ECO:0007669"/>
    <property type="project" value="UniProtKB-SubCell"/>
</dbReference>
<feature type="coiled-coil region" evidence="5">
    <location>
        <begin position="221"/>
        <end position="259"/>
    </location>
</feature>
<proteinExistence type="predicted"/>
<dbReference type="PANTHER" id="PTHR46754">
    <property type="entry name" value="MKI67 FHA DOMAIN-INTERACTING NUCLEOLAR PHOSPHOPROTEIN"/>
    <property type="match status" value="1"/>
</dbReference>
<dbReference type="InterPro" id="IPR000504">
    <property type="entry name" value="RRM_dom"/>
</dbReference>
<dbReference type="EMBL" id="JAEUBE010000084">
    <property type="protein sequence ID" value="KAH3671138.1"/>
    <property type="molecule type" value="Genomic_DNA"/>
</dbReference>
<dbReference type="Pfam" id="PF00076">
    <property type="entry name" value="RRM_1"/>
    <property type="match status" value="1"/>
</dbReference>
<sequence length="265" mass="30203">MARKAVSTPPSKKVSSRSPILTRTRSSKIGKSLKNEEEKQPVPEPEESKPEHENDEIELPSESESSDDSDELEGFESAEEEPEQDDAEIITTKNTVHTVTKPAPVSSQHSAKSSKKSKHGVVYVGRLPHGFYEEELKKYFNQFGDITRLRVSRNKKTGKSKHYAFIEFEHAEVAKIAAETMNNYLIFGHLLKCSVVPAEKVHDELFKGANSKFKPVPWNKIAQLKNDKSKSTAKWEKLQKKYQQQNEKRQQKLKQHNIDYDLAAL</sequence>
<evidence type="ECO:0000256" key="5">
    <source>
        <dbReference type="SAM" id="Coils"/>
    </source>
</evidence>
<dbReference type="OrthoDB" id="21467at2759"/>
<dbReference type="Gene3D" id="3.30.70.330">
    <property type="match status" value="1"/>
</dbReference>
<comment type="caution">
    <text evidence="8">The sequence shown here is derived from an EMBL/GenBank/DDBJ whole genome shotgun (WGS) entry which is preliminary data.</text>
</comment>
<name>A0A9P8PF53_9ASCO</name>
<reference evidence="8" key="1">
    <citation type="journal article" date="2021" name="Open Biol.">
        <title>Shared evolutionary footprints suggest mitochondrial oxidative damage underlies multiple complex I losses in fungi.</title>
        <authorList>
            <person name="Schikora-Tamarit M.A."/>
            <person name="Marcet-Houben M."/>
            <person name="Nosek J."/>
            <person name="Gabaldon T."/>
        </authorList>
    </citation>
    <scope>NUCLEOTIDE SEQUENCE</scope>
    <source>
        <strain evidence="8">CBS6075</strain>
    </source>
</reference>
<keyword evidence="3" id="KW-0539">Nucleus</keyword>
<evidence type="ECO:0000313" key="9">
    <source>
        <dbReference type="Proteomes" id="UP000769157"/>
    </source>
</evidence>
<evidence type="ECO:0000256" key="6">
    <source>
        <dbReference type="SAM" id="MobiDB-lite"/>
    </source>
</evidence>
<feature type="compositionally biased region" description="Polar residues" evidence="6">
    <location>
        <begin position="16"/>
        <end position="29"/>
    </location>
</feature>
<evidence type="ECO:0000256" key="4">
    <source>
        <dbReference type="PROSITE-ProRule" id="PRU00176"/>
    </source>
</evidence>
<dbReference type="PROSITE" id="PS50102">
    <property type="entry name" value="RRM"/>
    <property type="match status" value="1"/>
</dbReference>
<dbReference type="AlphaFoldDB" id="A0A9P8PF53"/>
<dbReference type="RefSeq" id="XP_046064506.1">
    <property type="nucleotide sequence ID" value="XM_046208989.1"/>
</dbReference>
<keyword evidence="5" id="KW-0175">Coiled coil</keyword>
<keyword evidence="9" id="KW-1185">Reference proteome</keyword>
<evidence type="ECO:0000313" key="8">
    <source>
        <dbReference type="EMBL" id="KAH3671138.1"/>
    </source>
</evidence>
<accession>A0A9P8PF53</accession>
<dbReference type="InterPro" id="IPR012677">
    <property type="entry name" value="Nucleotide-bd_a/b_plait_sf"/>
</dbReference>
<evidence type="ECO:0000256" key="1">
    <source>
        <dbReference type="ARBA" id="ARBA00004604"/>
    </source>
</evidence>
<feature type="region of interest" description="Disordered" evidence="6">
    <location>
        <begin position="1"/>
        <end position="117"/>
    </location>
</feature>
<dbReference type="SMART" id="SM00360">
    <property type="entry name" value="RRM"/>
    <property type="match status" value="1"/>
</dbReference>
<dbReference type="GeneID" id="70232817"/>
<reference evidence="8" key="2">
    <citation type="submission" date="2021-01" db="EMBL/GenBank/DDBJ databases">
        <authorList>
            <person name="Schikora-Tamarit M.A."/>
        </authorList>
    </citation>
    <scope>NUCLEOTIDE SEQUENCE</scope>
    <source>
        <strain evidence="8">CBS6075</strain>
    </source>
</reference>
<evidence type="ECO:0000256" key="2">
    <source>
        <dbReference type="ARBA" id="ARBA00022884"/>
    </source>
</evidence>
<gene>
    <name evidence="8" type="ORF">OGAPHI_000849</name>
</gene>
<dbReference type="InterPro" id="IPR035979">
    <property type="entry name" value="RBD_domain_sf"/>
</dbReference>
<feature type="compositionally biased region" description="Basic and acidic residues" evidence="6">
    <location>
        <begin position="33"/>
        <end position="52"/>
    </location>
</feature>
<feature type="compositionally biased region" description="Acidic residues" evidence="6">
    <location>
        <begin position="53"/>
        <end position="88"/>
    </location>
</feature>
<dbReference type="Proteomes" id="UP000769157">
    <property type="component" value="Unassembled WGS sequence"/>
</dbReference>
<evidence type="ECO:0000259" key="7">
    <source>
        <dbReference type="PROSITE" id="PS50102"/>
    </source>
</evidence>
<evidence type="ECO:0000256" key="3">
    <source>
        <dbReference type="ARBA" id="ARBA00023242"/>
    </source>
</evidence>
<dbReference type="GO" id="GO:0003723">
    <property type="term" value="F:RNA binding"/>
    <property type="evidence" value="ECO:0007669"/>
    <property type="project" value="UniProtKB-UniRule"/>
</dbReference>
<dbReference type="SUPFAM" id="SSF54928">
    <property type="entry name" value="RNA-binding domain, RBD"/>
    <property type="match status" value="1"/>
</dbReference>
<dbReference type="CDD" id="cd12307">
    <property type="entry name" value="RRM_NIFK_like"/>
    <property type="match status" value="1"/>
</dbReference>
<feature type="domain" description="RRM" evidence="7">
    <location>
        <begin position="120"/>
        <end position="198"/>
    </location>
</feature>
<keyword evidence="2 4" id="KW-0694">RNA-binding</keyword>
<protein>
    <recommendedName>
        <fullName evidence="7">RRM domain-containing protein</fullName>
    </recommendedName>
</protein>